<dbReference type="InterPro" id="IPR029058">
    <property type="entry name" value="AB_hydrolase_fold"/>
</dbReference>
<keyword evidence="4" id="KW-1185">Reference proteome</keyword>
<evidence type="ECO:0000313" key="3">
    <source>
        <dbReference type="EMBL" id="MDQ7918551.1"/>
    </source>
</evidence>
<dbReference type="SUPFAM" id="SSF53474">
    <property type="entry name" value="alpha/beta-Hydrolases"/>
    <property type="match status" value="1"/>
</dbReference>
<proteinExistence type="predicted"/>
<dbReference type="InterPro" id="IPR053145">
    <property type="entry name" value="AB_hydrolase_Est10"/>
</dbReference>
<dbReference type="EMBL" id="JAVHUL010000051">
    <property type="protein sequence ID" value="MDQ7918551.1"/>
    <property type="molecule type" value="Genomic_DNA"/>
</dbReference>
<organism evidence="3 4">
    <name type="scientific">Mesonia profundi</name>
    <dbReference type="NCBI Taxonomy" id="3070998"/>
    <lineage>
        <taxon>Bacteria</taxon>
        <taxon>Pseudomonadati</taxon>
        <taxon>Bacteroidota</taxon>
        <taxon>Flavobacteriia</taxon>
        <taxon>Flavobacteriales</taxon>
        <taxon>Flavobacteriaceae</taxon>
        <taxon>Mesonia</taxon>
    </lineage>
</organism>
<evidence type="ECO:0000256" key="1">
    <source>
        <dbReference type="SAM" id="SignalP"/>
    </source>
</evidence>
<feature type="domain" description="Serine aminopeptidase S33" evidence="2">
    <location>
        <begin position="72"/>
        <end position="246"/>
    </location>
</feature>
<dbReference type="PANTHER" id="PTHR43265">
    <property type="entry name" value="ESTERASE ESTD"/>
    <property type="match status" value="1"/>
</dbReference>
<reference evidence="3 4" key="1">
    <citation type="submission" date="2023-08" db="EMBL/GenBank/DDBJ databases">
        <title>Mesonia sp. MT50, isolated from deep-sea sediment of the Mariana Trench.</title>
        <authorList>
            <person name="Fu H."/>
        </authorList>
    </citation>
    <scope>NUCLEOTIDE SEQUENCE [LARGE SCALE GENOMIC DNA]</scope>
    <source>
        <strain evidence="3 4">MT50</strain>
    </source>
</reference>
<feature type="signal peptide" evidence="1">
    <location>
        <begin position="1"/>
        <end position="18"/>
    </location>
</feature>
<gene>
    <name evidence="3" type="ORF">RBU60_13310</name>
</gene>
<protein>
    <submittedName>
        <fullName evidence="3">Alpha/beta hydrolase</fullName>
    </submittedName>
</protein>
<keyword evidence="1" id="KW-0732">Signal</keyword>
<comment type="caution">
    <text evidence="3">The sequence shown here is derived from an EMBL/GenBank/DDBJ whole genome shotgun (WGS) entry which is preliminary data.</text>
</comment>
<dbReference type="Gene3D" id="3.40.50.1820">
    <property type="entry name" value="alpha/beta hydrolase"/>
    <property type="match status" value="1"/>
</dbReference>
<dbReference type="RefSeq" id="WP_308865546.1">
    <property type="nucleotide sequence ID" value="NZ_JAVHUL010000051.1"/>
</dbReference>
<dbReference type="InterPro" id="IPR022742">
    <property type="entry name" value="Hydrolase_4"/>
</dbReference>
<sequence length="309" mass="34693">MKKFLFLFFIGLTQFSFAQTKVVSNDIKVNKFVEGTLVSPTSVNPSPLAIILNDAGAIDRNGNERTQTNDATKKLAQSLAQKGIATFRYDKRIFKAEKLKLRERDFRFDSFVEDAVASINYFKKKNKFSSIYIIGRGQGSLVGMLAAQELADGFISIGGVAKSIDQVIIDQIKSQAPGLSEDAVRAFAELKERGKVYHYNPALESMLRKDLQPFMASWMVYSPEEEIKKLDIPVLLLHGGKDLQASLNNFEQLKKAKPTATNQLLEDMNYVLVNVNGQNDMVNQKSYYRKDLAISPELIETISGFIQEK</sequence>
<accession>A0ABU1A6H4</accession>
<dbReference type="Proteomes" id="UP001230915">
    <property type="component" value="Unassembled WGS sequence"/>
</dbReference>
<name>A0ABU1A6H4_9FLAO</name>
<evidence type="ECO:0000259" key="2">
    <source>
        <dbReference type="Pfam" id="PF12146"/>
    </source>
</evidence>
<feature type="chain" id="PRO_5045055955" evidence="1">
    <location>
        <begin position="19"/>
        <end position="309"/>
    </location>
</feature>
<keyword evidence="3" id="KW-0378">Hydrolase</keyword>
<dbReference type="GO" id="GO:0016787">
    <property type="term" value="F:hydrolase activity"/>
    <property type="evidence" value="ECO:0007669"/>
    <property type="project" value="UniProtKB-KW"/>
</dbReference>
<evidence type="ECO:0000313" key="4">
    <source>
        <dbReference type="Proteomes" id="UP001230915"/>
    </source>
</evidence>
<dbReference type="PANTHER" id="PTHR43265:SF1">
    <property type="entry name" value="ESTERASE ESTD"/>
    <property type="match status" value="1"/>
</dbReference>
<dbReference type="Pfam" id="PF12146">
    <property type="entry name" value="Hydrolase_4"/>
    <property type="match status" value="1"/>
</dbReference>